<evidence type="ECO:0000313" key="3">
    <source>
        <dbReference type="Proteomes" id="UP000606490"/>
    </source>
</evidence>
<keyword evidence="3" id="KW-1185">Reference proteome</keyword>
<accession>A0ABS1V938</accession>
<name>A0ABS1V938_9PROT</name>
<gene>
    <name evidence="2" type="ORF">JMJ55_22820</name>
</gene>
<comment type="caution">
    <text evidence="2">The sequence shown here is derived from an EMBL/GenBank/DDBJ whole genome shotgun (WGS) entry which is preliminary data.</text>
</comment>
<sequence length="325" mass="34937">MKVRRRDLMATGFAAYATPGLAQSSSAASRFPERPVRIVVAYSAGGAADSQARLAAQHLSEMWNTPVVVENRPGGNTLIATQAVQRSAPDGHTMLSVSLPFALNPVMFEKLPYDPFQDFLPVGLISSIPNILVVHPSFPARTVGEFIAYARANPGKVTVAHTGIGSITHLSGELLYDKTGIEVTMIAYPGSTPAHADVLSGRVSAMFDSSMLPHIEARRVRALGVTSAERLDLLPDLPTIAEQGFPGYSAAAFYGLVAPRETPPMVVEKIAADLRSVLQLPEVRSRMRDMTFIAGDTTPASFSAFIQEEAARWGGLVKRREIRPG</sequence>
<dbReference type="PANTHER" id="PTHR42928:SF5">
    <property type="entry name" value="BLR1237 PROTEIN"/>
    <property type="match status" value="1"/>
</dbReference>
<comment type="similarity">
    <text evidence="1">Belongs to the UPF0065 (bug) family.</text>
</comment>
<dbReference type="Gene3D" id="3.40.190.150">
    <property type="entry name" value="Bordetella uptake gene, domain 1"/>
    <property type="match status" value="1"/>
</dbReference>
<dbReference type="SUPFAM" id="SSF53850">
    <property type="entry name" value="Periplasmic binding protein-like II"/>
    <property type="match status" value="1"/>
</dbReference>
<dbReference type="InterPro" id="IPR005064">
    <property type="entry name" value="BUG"/>
</dbReference>
<evidence type="ECO:0000256" key="1">
    <source>
        <dbReference type="ARBA" id="ARBA00006987"/>
    </source>
</evidence>
<dbReference type="EMBL" id="JAEUXJ010000012">
    <property type="protein sequence ID" value="MBL6458175.1"/>
    <property type="molecule type" value="Genomic_DNA"/>
</dbReference>
<reference evidence="2 3" key="1">
    <citation type="submission" date="2021-01" db="EMBL/GenBank/DDBJ databases">
        <title>Belnapia mucosa sp. nov. and Belnapia arida sp. nov., isolated from the Tabernas Desert (Almeria, Spain).</title>
        <authorList>
            <person name="Molina-Menor E."/>
            <person name="Vidal-Verdu A."/>
            <person name="Calonge A."/>
            <person name="Satari L."/>
            <person name="Pereto Magraner J."/>
            <person name="Porcar Miralles M."/>
        </authorList>
    </citation>
    <scope>NUCLEOTIDE SEQUENCE [LARGE SCALE GENOMIC DNA]</scope>
    <source>
        <strain evidence="2 3">T6</strain>
    </source>
</reference>
<dbReference type="InterPro" id="IPR042100">
    <property type="entry name" value="Bug_dom1"/>
</dbReference>
<dbReference type="Gene3D" id="3.40.190.10">
    <property type="entry name" value="Periplasmic binding protein-like II"/>
    <property type="match status" value="1"/>
</dbReference>
<dbReference type="PANTHER" id="PTHR42928">
    <property type="entry name" value="TRICARBOXYLATE-BINDING PROTEIN"/>
    <property type="match status" value="1"/>
</dbReference>
<dbReference type="PIRSF" id="PIRSF017082">
    <property type="entry name" value="YflP"/>
    <property type="match status" value="1"/>
</dbReference>
<dbReference type="Proteomes" id="UP000606490">
    <property type="component" value="Unassembled WGS sequence"/>
</dbReference>
<dbReference type="Pfam" id="PF03401">
    <property type="entry name" value="TctC"/>
    <property type="match status" value="1"/>
</dbReference>
<proteinExistence type="inferred from homology"/>
<evidence type="ECO:0000313" key="2">
    <source>
        <dbReference type="EMBL" id="MBL6458175.1"/>
    </source>
</evidence>
<dbReference type="CDD" id="cd13578">
    <property type="entry name" value="PBP2_Bug27"/>
    <property type="match status" value="1"/>
</dbReference>
<protein>
    <submittedName>
        <fullName evidence="2">Tripartite tricarboxylate transporter substrate binding protein</fullName>
    </submittedName>
</protein>
<organism evidence="2 3">
    <name type="scientific">Belnapia mucosa</name>
    <dbReference type="NCBI Taxonomy" id="2804532"/>
    <lineage>
        <taxon>Bacteria</taxon>
        <taxon>Pseudomonadati</taxon>
        <taxon>Pseudomonadota</taxon>
        <taxon>Alphaproteobacteria</taxon>
        <taxon>Acetobacterales</taxon>
        <taxon>Roseomonadaceae</taxon>
        <taxon>Belnapia</taxon>
    </lineage>
</organism>